<dbReference type="AlphaFoldDB" id="A0A914ZKY1"/>
<dbReference type="WBParaSite" id="PgB07_g028_t05">
    <property type="protein sequence ID" value="PgB07_g028_t05"/>
    <property type="gene ID" value="PgB07_g028"/>
</dbReference>
<dbReference type="Proteomes" id="UP000887569">
    <property type="component" value="Unplaced"/>
</dbReference>
<evidence type="ECO:0000313" key="1">
    <source>
        <dbReference type="Proteomes" id="UP000887569"/>
    </source>
</evidence>
<sequence length="41" mass="4614">MGTAIIPSTNSSITLANVEGVESSRHIKFKWMIIYSFSHIF</sequence>
<protein>
    <submittedName>
        <fullName evidence="2">Methyltransferase domain-containing protein</fullName>
    </submittedName>
</protein>
<name>A0A914ZKY1_PARUN</name>
<organism evidence="1 2">
    <name type="scientific">Parascaris univalens</name>
    <name type="common">Nematode worm</name>
    <dbReference type="NCBI Taxonomy" id="6257"/>
    <lineage>
        <taxon>Eukaryota</taxon>
        <taxon>Metazoa</taxon>
        <taxon>Ecdysozoa</taxon>
        <taxon>Nematoda</taxon>
        <taxon>Chromadorea</taxon>
        <taxon>Rhabditida</taxon>
        <taxon>Spirurina</taxon>
        <taxon>Ascaridomorpha</taxon>
        <taxon>Ascaridoidea</taxon>
        <taxon>Ascarididae</taxon>
        <taxon>Parascaris</taxon>
    </lineage>
</organism>
<proteinExistence type="predicted"/>
<accession>A0A914ZKY1</accession>
<reference evidence="2" key="1">
    <citation type="submission" date="2022-11" db="UniProtKB">
        <authorList>
            <consortium name="WormBaseParasite"/>
        </authorList>
    </citation>
    <scope>IDENTIFICATION</scope>
</reference>
<evidence type="ECO:0000313" key="2">
    <source>
        <dbReference type="WBParaSite" id="PgB07_g028_t05"/>
    </source>
</evidence>
<keyword evidence="1" id="KW-1185">Reference proteome</keyword>